<dbReference type="InterPro" id="IPR027417">
    <property type="entry name" value="P-loop_NTPase"/>
</dbReference>
<accession>A0ABX0VEW8</accession>
<dbReference type="Gene3D" id="3.40.50.300">
    <property type="entry name" value="P-loop containing nucleotide triphosphate hydrolases"/>
    <property type="match status" value="1"/>
</dbReference>
<organism evidence="4 5">
    <name type="scientific">Microvirga terricola</name>
    <dbReference type="NCBI Taxonomy" id="2719797"/>
    <lineage>
        <taxon>Bacteria</taxon>
        <taxon>Pseudomonadati</taxon>
        <taxon>Pseudomonadota</taxon>
        <taxon>Alphaproteobacteria</taxon>
        <taxon>Hyphomicrobiales</taxon>
        <taxon>Methylobacteriaceae</taxon>
        <taxon>Microvirga</taxon>
    </lineage>
</organism>
<name>A0ABX0VEW8_9HYPH</name>
<comment type="caution">
    <text evidence="4">The sequence shown here is derived from an EMBL/GenBank/DDBJ whole genome shotgun (WGS) entry which is preliminary data.</text>
</comment>
<dbReference type="PANTHER" id="PTHR43384:SF6">
    <property type="entry name" value="SEPTUM SITE-DETERMINING PROTEIN MIND HOMOLOG, CHLOROPLASTIC"/>
    <property type="match status" value="1"/>
</dbReference>
<dbReference type="InterPro" id="IPR025669">
    <property type="entry name" value="AAA_dom"/>
</dbReference>
<dbReference type="EMBL" id="JAATJS010000008">
    <property type="protein sequence ID" value="NIX78383.1"/>
    <property type="molecule type" value="Genomic_DNA"/>
</dbReference>
<dbReference type="Gene3D" id="3.40.50.2300">
    <property type="match status" value="1"/>
</dbReference>
<dbReference type="PANTHER" id="PTHR43384">
    <property type="entry name" value="SEPTUM SITE-DETERMINING PROTEIN MIND HOMOLOG, CHLOROPLASTIC-RELATED"/>
    <property type="match status" value="1"/>
</dbReference>
<gene>
    <name evidence="4" type="ORF">HB375_17455</name>
</gene>
<evidence type="ECO:0000313" key="5">
    <source>
        <dbReference type="Proteomes" id="UP000707352"/>
    </source>
</evidence>
<proteinExistence type="predicted"/>
<feature type="domain" description="AAA" evidence="3">
    <location>
        <begin position="172"/>
        <end position="332"/>
    </location>
</feature>
<sequence length="436" mass="46823">MRSEPVDLDPISVQSAERHEVQALADNPDRRGALRIPYISIHAFCDSPDVADVIRSAASDRLMARAQVTLREGGIAAAVSLYHQEPTPQLIIIESRAAPEAFLADIDRLAEVCDTGTKVVVIGHANDVRFYRELMGRRVSDYVLAPVDPVSLIAAISGVYGEFAAEKLGQSLAFVGAKGGVGSSTIAHNVGWTIARDLSANVVLADMDLAFGTASLDFRLDAGQGVAEAIEDVGRLDEVLLDRLLAKCGDHFSLLRAPGTLDRCYDLAANAVDPLIEVAQSSVPFLILDMPHVWNAWARNALVGADEIIITAVPDLANLRNAKSLITFLRQARPHDPPPRLILNQVGVAKRPEIKPAEFAKAVQLELLACIPFEPHLFGTASNEGQMVAEVSAKAHASKIFAEIAGGIVAQKPSRRKGPFNLGSMIRKMKFGSKAA</sequence>
<dbReference type="Proteomes" id="UP000707352">
    <property type="component" value="Unassembled WGS sequence"/>
</dbReference>
<evidence type="ECO:0000313" key="4">
    <source>
        <dbReference type="EMBL" id="NIX78383.1"/>
    </source>
</evidence>
<evidence type="ECO:0000259" key="3">
    <source>
        <dbReference type="Pfam" id="PF13614"/>
    </source>
</evidence>
<dbReference type="Pfam" id="PF13614">
    <property type="entry name" value="AAA_31"/>
    <property type="match status" value="1"/>
</dbReference>
<evidence type="ECO:0000256" key="2">
    <source>
        <dbReference type="ARBA" id="ARBA00022840"/>
    </source>
</evidence>
<dbReference type="SUPFAM" id="SSF52540">
    <property type="entry name" value="P-loop containing nucleoside triphosphate hydrolases"/>
    <property type="match status" value="1"/>
</dbReference>
<dbReference type="InterPro" id="IPR050625">
    <property type="entry name" value="ParA/MinD_ATPase"/>
</dbReference>
<keyword evidence="5" id="KW-1185">Reference proteome</keyword>
<evidence type="ECO:0000256" key="1">
    <source>
        <dbReference type="ARBA" id="ARBA00022741"/>
    </source>
</evidence>
<reference evidence="4 5" key="1">
    <citation type="submission" date="2020-03" db="EMBL/GenBank/DDBJ databases">
        <title>The genome sequence of Microvirga sp. c23x22.</title>
        <authorList>
            <person name="Zhang X."/>
        </authorList>
    </citation>
    <scope>NUCLEOTIDE SEQUENCE [LARGE SCALE GENOMIC DNA]</scope>
    <source>
        <strain evidence="5">c23x22</strain>
    </source>
</reference>
<keyword evidence="1" id="KW-0547">Nucleotide-binding</keyword>
<keyword evidence="2" id="KW-0067">ATP-binding</keyword>
<protein>
    <submittedName>
        <fullName evidence="4">AAA family ATPase</fullName>
    </submittedName>
</protein>